<evidence type="ECO:0000313" key="2">
    <source>
        <dbReference type="EMBL" id="KAH3729796.1"/>
    </source>
</evidence>
<keyword evidence="1" id="KW-0472">Membrane</keyword>
<sequence length="61" mass="7194">MMQQFPEVVIDPYVLSYIHLLGGTIYTVDPIVHILVRKTNRKRLVELFCRACNRENVPEQH</sequence>
<evidence type="ECO:0000256" key="1">
    <source>
        <dbReference type="SAM" id="Phobius"/>
    </source>
</evidence>
<keyword evidence="1" id="KW-0812">Transmembrane</keyword>
<feature type="transmembrane region" description="Helical" evidence="1">
    <location>
        <begin position="14"/>
        <end position="36"/>
    </location>
</feature>
<dbReference type="Proteomes" id="UP000828390">
    <property type="component" value="Unassembled WGS sequence"/>
</dbReference>
<dbReference type="EMBL" id="JAIWYP010000012">
    <property type="protein sequence ID" value="KAH3729796.1"/>
    <property type="molecule type" value="Genomic_DNA"/>
</dbReference>
<protein>
    <submittedName>
        <fullName evidence="2">Uncharacterized protein</fullName>
    </submittedName>
</protein>
<comment type="caution">
    <text evidence="2">The sequence shown here is derived from an EMBL/GenBank/DDBJ whole genome shotgun (WGS) entry which is preliminary data.</text>
</comment>
<name>A0A9D4CRZ2_DREPO</name>
<dbReference type="AlphaFoldDB" id="A0A9D4CRZ2"/>
<reference evidence="2" key="1">
    <citation type="journal article" date="2019" name="bioRxiv">
        <title>The Genome of the Zebra Mussel, Dreissena polymorpha: A Resource for Invasive Species Research.</title>
        <authorList>
            <person name="McCartney M.A."/>
            <person name="Auch B."/>
            <person name="Kono T."/>
            <person name="Mallez S."/>
            <person name="Zhang Y."/>
            <person name="Obille A."/>
            <person name="Becker A."/>
            <person name="Abrahante J.E."/>
            <person name="Garbe J."/>
            <person name="Badalamenti J.P."/>
            <person name="Herman A."/>
            <person name="Mangelson H."/>
            <person name="Liachko I."/>
            <person name="Sullivan S."/>
            <person name="Sone E.D."/>
            <person name="Koren S."/>
            <person name="Silverstein K.A.T."/>
            <person name="Beckman K.B."/>
            <person name="Gohl D.M."/>
        </authorList>
    </citation>
    <scope>NUCLEOTIDE SEQUENCE</scope>
    <source>
        <strain evidence="2">Duluth1</strain>
        <tissue evidence="2">Whole animal</tissue>
    </source>
</reference>
<accession>A0A9D4CRZ2</accession>
<keyword evidence="3" id="KW-1185">Reference proteome</keyword>
<gene>
    <name evidence="2" type="ORF">DPMN_055774</name>
</gene>
<organism evidence="2 3">
    <name type="scientific">Dreissena polymorpha</name>
    <name type="common">Zebra mussel</name>
    <name type="synonym">Mytilus polymorpha</name>
    <dbReference type="NCBI Taxonomy" id="45954"/>
    <lineage>
        <taxon>Eukaryota</taxon>
        <taxon>Metazoa</taxon>
        <taxon>Spiralia</taxon>
        <taxon>Lophotrochozoa</taxon>
        <taxon>Mollusca</taxon>
        <taxon>Bivalvia</taxon>
        <taxon>Autobranchia</taxon>
        <taxon>Heteroconchia</taxon>
        <taxon>Euheterodonta</taxon>
        <taxon>Imparidentia</taxon>
        <taxon>Neoheterodontei</taxon>
        <taxon>Myida</taxon>
        <taxon>Dreissenoidea</taxon>
        <taxon>Dreissenidae</taxon>
        <taxon>Dreissena</taxon>
    </lineage>
</organism>
<evidence type="ECO:0000313" key="3">
    <source>
        <dbReference type="Proteomes" id="UP000828390"/>
    </source>
</evidence>
<reference evidence="2" key="2">
    <citation type="submission" date="2020-11" db="EMBL/GenBank/DDBJ databases">
        <authorList>
            <person name="McCartney M.A."/>
            <person name="Auch B."/>
            <person name="Kono T."/>
            <person name="Mallez S."/>
            <person name="Becker A."/>
            <person name="Gohl D.M."/>
            <person name="Silverstein K.A.T."/>
            <person name="Koren S."/>
            <person name="Bechman K.B."/>
            <person name="Herman A."/>
            <person name="Abrahante J.E."/>
            <person name="Garbe J."/>
        </authorList>
    </citation>
    <scope>NUCLEOTIDE SEQUENCE</scope>
    <source>
        <strain evidence="2">Duluth1</strain>
        <tissue evidence="2">Whole animal</tissue>
    </source>
</reference>
<proteinExistence type="predicted"/>
<keyword evidence="1" id="KW-1133">Transmembrane helix</keyword>